<organism evidence="7">
    <name type="scientific">Candida tenuis (strain ATCC 10573 / BCRC 21748 / CBS 615 / JCM 9827 / NBRC 10315 / NRRL Y-1498 / VKM Y-70)</name>
    <name type="common">Yeast</name>
    <name type="synonym">Yamadazyma tenuis</name>
    <dbReference type="NCBI Taxonomy" id="590646"/>
    <lineage>
        <taxon>Eukaryota</taxon>
        <taxon>Fungi</taxon>
        <taxon>Dikarya</taxon>
        <taxon>Ascomycota</taxon>
        <taxon>Saccharomycotina</taxon>
        <taxon>Pichiomycetes</taxon>
        <taxon>Debaryomycetaceae</taxon>
        <taxon>Yamadazyma</taxon>
    </lineage>
</organism>
<evidence type="ECO:0000313" key="7">
    <source>
        <dbReference type="Proteomes" id="UP000000707"/>
    </source>
</evidence>
<dbReference type="Pfam" id="PF00400">
    <property type="entry name" value="WD40"/>
    <property type="match status" value="2"/>
</dbReference>
<dbReference type="InterPro" id="IPR022052">
    <property type="entry name" value="Histone-bd_RBBP4-like_N"/>
</dbReference>
<protein>
    <recommendedName>
        <fullName evidence="5">Histone-binding protein RBBP4-like N-terminal domain-containing protein</fullName>
    </recommendedName>
</protein>
<dbReference type="PROSITE" id="PS50082">
    <property type="entry name" value="WD_REPEATS_2"/>
    <property type="match status" value="1"/>
</dbReference>
<dbReference type="EMBL" id="GL996527">
    <property type="protein sequence ID" value="EGV62104.1"/>
    <property type="molecule type" value="Genomic_DNA"/>
</dbReference>
<evidence type="ECO:0000256" key="2">
    <source>
        <dbReference type="ARBA" id="ARBA00022737"/>
    </source>
</evidence>
<dbReference type="Pfam" id="PF12265">
    <property type="entry name" value="CAF1C_H4-bd"/>
    <property type="match status" value="1"/>
</dbReference>
<reference evidence="6 7" key="1">
    <citation type="journal article" date="2011" name="Proc. Natl. Acad. Sci. U.S.A.">
        <title>Comparative genomics of xylose-fermenting fungi for enhanced biofuel production.</title>
        <authorList>
            <person name="Wohlbach D.J."/>
            <person name="Kuo A."/>
            <person name="Sato T.K."/>
            <person name="Potts K.M."/>
            <person name="Salamov A.A."/>
            <person name="LaButti K.M."/>
            <person name="Sun H."/>
            <person name="Clum A."/>
            <person name="Pangilinan J.L."/>
            <person name="Lindquist E.A."/>
            <person name="Lucas S."/>
            <person name="Lapidus A."/>
            <person name="Jin M."/>
            <person name="Gunawan C."/>
            <person name="Balan V."/>
            <person name="Dale B.E."/>
            <person name="Jeffries T.W."/>
            <person name="Zinkel R."/>
            <person name="Barry K.W."/>
            <person name="Grigoriev I.V."/>
            <person name="Gasch A.P."/>
        </authorList>
    </citation>
    <scope>NUCLEOTIDE SEQUENCE [LARGE SCALE GENOMIC DNA]</scope>
    <source>
        <strain evidence="7">ATCC 10573 / BCRC 21748 / CBS 615 / JCM 9827 / NBRC 10315 / NRRL Y-1498 / VKM Y-70</strain>
    </source>
</reference>
<dbReference type="SUPFAM" id="SSF50978">
    <property type="entry name" value="WD40 repeat-like"/>
    <property type="match status" value="1"/>
</dbReference>
<dbReference type="GeneID" id="18249113"/>
<dbReference type="STRING" id="590646.G3BAT0"/>
<keyword evidence="2" id="KW-0677">Repeat</keyword>
<proteinExistence type="predicted"/>
<dbReference type="PANTHER" id="PTHR22850">
    <property type="entry name" value="WD40 REPEAT FAMILY"/>
    <property type="match status" value="1"/>
</dbReference>
<evidence type="ECO:0000256" key="4">
    <source>
        <dbReference type="PROSITE-ProRule" id="PRU00221"/>
    </source>
</evidence>
<dbReference type="Proteomes" id="UP000000707">
    <property type="component" value="Unassembled WGS sequence"/>
</dbReference>
<accession>G3BAT0</accession>
<dbReference type="InterPro" id="IPR015943">
    <property type="entry name" value="WD40/YVTN_repeat-like_dom_sf"/>
</dbReference>
<dbReference type="OrthoDB" id="427795at2759"/>
<dbReference type="Gene3D" id="2.130.10.10">
    <property type="entry name" value="YVTN repeat-like/Quinoprotein amine dehydrogenase"/>
    <property type="match status" value="1"/>
</dbReference>
<feature type="repeat" description="WD" evidence="4">
    <location>
        <begin position="348"/>
        <end position="382"/>
    </location>
</feature>
<keyword evidence="1 4" id="KW-0853">WD repeat</keyword>
<dbReference type="AlphaFoldDB" id="G3BAT0"/>
<dbReference type="eggNOG" id="KOG0264">
    <property type="taxonomic scope" value="Eukaryota"/>
</dbReference>
<dbReference type="InterPro" id="IPR036322">
    <property type="entry name" value="WD40_repeat_dom_sf"/>
</dbReference>
<evidence type="ECO:0000259" key="5">
    <source>
        <dbReference type="Pfam" id="PF12265"/>
    </source>
</evidence>
<dbReference type="GO" id="GO:0006325">
    <property type="term" value="P:chromatin organization"/>
    <property type="evidence" value="ECO:0007669"/>
    <property type="project" value="UniProtKB-KW"/>
</dbReference>
<evidence type="ECO:0000256" key="3">
    <source>
        <dbReference type="ARBA" id="ARBA00022853"/>
    </source>
</evidence>
<dbReference type="SMART" id="SM00320">
    <property type="entry name" value="WD40"/>
    <property type="match status" value="6"/>
</dbReference>
<sequence length="438" mass="49227">MSTIIDAPLATDPDSGPLLDQQAHSNYRIWKKNTPFLYDYISTHALLWPSMTIQFFPDLDKPSDNQIPPTTQQSKDIDHNVVYQRLLLGTFTSNQAVDSISILQLPYYDNLNKHLNIDKLNYNPDKSEFEMTTVPKKKMSMLQKINHLGDVNKLVYMPQNPDVLVSGNDYGSLVIYDRTKHSSYKNTSDSEDINKPQLTLQSSNQGEGEQIFAVDWNKQKEGTIVSGKMNGSVNIHDIKSSFTSTDSTDIHPLRTYDCFFHGVNDVQWVPDHEAIFAFVDEGGAFKLVDTRTTGSTAIDRSITQGPANTLSFNPQNSAYTVIGDGSGNISVWDIRNIKHSGSEVLTIQKAHDEVITRVKWHPKFHSVFGSSSGDKTVKIFDVGQCEKNNGMVFVHSGHMLGVNDFDWSLHDDWMVGSVADDNSLHVWKPSYDIVKGYK</sequence>
<keyword evidence="7" id="KW-1185">Reference proteome</keyword>
<name>G3BAT0_CANTC</name>
<gene>
    <name evidence="6" type="ORF">CANTEDRAFT_125631</name>
</gene>
<dbReference type="InterPro" id="IPR001680">
    <property type="entry name" value="WD40_rpt"/>
</dbReference>
<dbReference type="KEGG" id="cten:18249113"/>
<evidence type="ECO:0000313" key="6">
    <source>
        <dbReference type="EMBL" id="EGV62104.1"/>
    </source>
</evidence>
<evidence type="ECO:0000256" key="1">
    <source>
        <dbReference type="ARBA" id="ARBA00022574"/>
    </source>
</evidence>
<keyword evidence="3" id="KW-0156">Chromatin regulator</keyword>
<dbReference type="HOGENOM" id="CLU_020445_3_1_1"/>
<dbReference type="InterPro" id="IPR050459">
    <property type="entry name" value="WD_repeat_RBAP46/RBAP48/MSI1"/>
</dbReference>
<feature type="domain" description="Histone-binding protein RBBP4-like N-terminal" evidence="5">
    <location>
        <begin position="26"/>
        <end position="106"/>
    </location>
</feature>